<keyword evidence="4" id="KW-0472">Membrane</keyword>
<sequence length="471" mass="53471">MKKNYFIIIVALLALGSCKKFLTEDPRSIQTPENAYNTPEDWQKTLNAAYGAMQRLFVGKYTITLGEFGTDEVEPYDLGWAAYSELKMYTFNAGHPFFQDHYRVCYEGVKRSNAVIDMPSGVVDAGTRDLMIAQAKFLRAVYYFDLVKMYGGVPLWVKSSIDGEIMKPRATADEVYQLIVQDMKDAEAVLPPTWSNAADKGRATTYAASAFLARIYLQWGKPAEALPYCNKLNGKFHLYNNLKDIFDPKNKNAEYENIFEVQFRHSGSWGLEGSIQHSYWGPRGVGGPTNFGGWGGFGPTNYVYNSYAANDKRKAAFFLTTYNGVTQSPATNNKFWDPEFGNVIEDDNLNFILIRYADVLLMKAEALNAIKDASSAKYDALNEVRRRANINEITAADNLTEAQFAEVVLQERLHELCFEHLRRFDLIRFGKLKSYLKDRMDIEIQDYHVLYPIPQAAMDANEAIKDNNPGY</sequence>
<keyword evidence="5" id="KW-0998">Cell outer membrane</keyword>
<proteinExistence type="inferred from homology"/>
<evidence type="ECO:0000259" key="7">
    <source>
        <dbReference type="Pfam" id="PF14322"/>
    </source>
</evidence>
<feature type="domain" description="SusD-like N-terminal" evidence="7">
    <location>
        <begin position="98"/>
        <end position="217"/>
    </location>
</feature>
<dbReference type="Pfam" id="PF14322">
    <property type="entry name" value="SusD-like_3"/>
    <property type="match status" value="1"/>
</dbReference>
<evidence type="ECO:0000256" key="3">
    <source>
        <dbReference type="ARBA" id="ARBA00022729"/>
    </source>
</evidence>
<feature type="domain" description="RagB/SusD" evidence="6">
    <location>
        <begin position="333"/>
        <end position="471"/>
    </location>
</feature>
<name>A0A4Q7MTC4_9BACT</name>
<reference evidence="8 9" key="1">
    <citation type="submission" date="2019-02" db="EMBL/GenBank/DDBJ databases">
        <title>Genomic Encyclopedia of Type Strains, Phase IV (KMG-IV): sequencing the most valuable type-strain genomes for metagenomic binning, comparative biology and taxonomic classification.</title>
        <authorList>
            <person name="Goeker M."/>
        </authorList>
    </citation>
    <scope>NUCLEOTIDE SEQUENCE [LARGE SCALE GENOMIC DNA]</scope>
    <source>
        <strain evidence="8 9">DSM 18116</strain>
    </source>
</reference>
<dbReference type="InterPro" id="IPR033985">
    <property type="entry name" value="SusD-like_N"/>
</dbReference>
<dbReference type="RefSeq" id="WP_130541692.1">
    <property type="nucleotide sequence ID" value="NZ_SGXA01000002.1"/>
</dbReference>
<dbReference type="InterPro" id="IPR011990">
    <property type="entry name" value="TPR-like_helical_dom_sf"/>
</dbReference>
<keyword evidence="3" id="KW-0732">Signal</keyword>
<evidence type="ECO:0000256" key="4">
    <source>
        <dbReference type="ARBA" id="ARBA00023136"/>
    </source>
</evidence>
<comment type="caution">
    <text evidence="8">The sequence shown here is derived from an EMBL/GenBank/DDBJ whole genome shotgun (WGS) entry which is preliminary data.</text>
</comment>
<dbReference type="CDD" id="cd08977">
    <property type="entry name" value="SusD"/>
    <property type="match status" value="1"/>
</dbReference>
<evidence type="ECO:0000313" key="8">
    <source>
        <dbReference type="EMBL" id="RZS71159.1"/>
    </source>
</evidence>
<dbReference type="GO" id="GO:0009279">
    <property type="term" value="C:cell outer membrane"/>
    <property type="evidence" value="ECO:0007669"/>
    <property type="project" value="UniProtKB-SubCell"/>
</dbReference>
<accession>A0A4Q7MTC4</accession>
<gene>
    <name evidence="8" type="ORF">EV199_3060</name>
</gene>
<dbReference type="Proteomes" id="UP000293874">
    <property type="component" value="Unassembled WGS sequence"/>
</dbReference>
<evidence type="ECO:0000256" key="2">
    <source>
        <dbReference type="ARBA" id="ARBA00006275"/>
    </source>
</evidence>
<evidence type="ECO:0000256" key="5">
    <source>
        <dbReference type="ARBA" id="ARBA00023237"/>
    </source>
</evidence>
<protein>
    <submittedName>
        <fullName evidence="8">Putative outer membrane starch-binding protein</fullName>
    </submittedName>
</protein>
<evidence type="ECO:0000259" key="6">
    <source>
        <dbReference type="Pfam" id="PF07980"/>
    </source>
</evidence>
<comment type="subcellular location">
    <subcellularLocation>
        <location evidence="1">Cell outer membrane</location>
    </subcellularLocation>
</comment>
<evidence type="ECO:0000313" key="9">
    <source>
        <dbReference type="Proteomes" id="UP000293874"/>
    </source>
</evidence>
<keyword evidence="9" id="KW-1185">Reference proteome</keyword>
<dbReference type="EMBL" id="SGXA01000002">
    <property type="protein sequence ID" value="RZS71159.1"/>
    <property type="molecule type" value="Genomic_DNA"/>
</dbReference>
<organism evidence="8 9">
    <name type="scientific">Pseudobacter ginsenosidimutans</name>
    <dbReference type="NCBI Taxonomy" id="661488"/>
    <lineage>
        <taxon>Bacteria</taxon>
        <taxon>Pseudomonadati</taxon>
        <taxon>Bacteroidota</taxon>
        <taxon>Chitinophagia</taxon>
        <taxon>Chitinophagales</taxon>
        <taxon>Chitinophagaceae</taxon>
        <taxon>Pseudobacter</taxon>
    </lineage>
</organism>
<dbReference type="Gene3D" id="1.25.40.390">
    <property type="match status" value="1"/>
</dbReference>
<evidence type="ECO:0000256" key="1">
    <source>
        <dbReference type="ARBA" id="ARBA00004442"/>
    </source>
</evidence>
<dbReference type="AlphaFoldDB" id="A0A4Q7MTC4"/>
<dbReference type="SUPFAM" id="SSF48452">
    <property type="entry name" value="TPR-like"/>
    <property type="match status" value="1"/>
</dbReference>
<dbReference type="PROSITE" id="PS51257">
    <property type="entry name" value="PROKAR_LIPOPROTEIN"/>
    <property type="match status" value="1"/>
</dbReference>
<dbReference type="InterPro" id="IPR012944">
    <property type="entry name" value="SusD_RagB_dom"/>
</dbReference>
<dbReference type="Pfam" id="PF07980">
    <property type="entry name" value="SusD_RagB"/>
    <property type="match status" value="1"/>
</dbReference>
<comment type="similarity">
    <text evidence="2">Belongs to the SusD family.</text>
</comment>